<dbReference type="PANTHER" id="PTHR11088:SF60">
    <property type="entry name" value="TRNA DIMETHYLALLYLTRANSFERASE"/>
    <property type="match status" value="1"/>
</dbReference>
<keyword evidence="6 10" id="KW-0547">Nucleotide-binding</keyword>
<evidence type="ECO:0000313" key="14">
    <source>
        <dbReference type="EMBL" id="MDQ0427734.1"/>
    </source>
</evidence>
<feature type="site" description="Interaction with substrate tRNA" evidence="10">
    <location>
        <position position="123"/>
    </location>
</feature>
<dbReference type="Proteomes" id="UP001241988">
    <property type="component" value="Unassembled WGS sequence"/>
</dbReference>
<dbReference type="GO" id="GO:0052381">
    <property type="term" value="F:tRNA dimethylallyltransferase activity"/>
    <property type="evidence" value="ECO:0007669"/>
    <property type="project" value="UniProtKB-EC"/>
</dbReference>
<organism evidence="14 15">
    <name type="scientific">Planomicrobium stackebrandtii</name>
    <dbReference type="NCBI Taxonomy" id="253160"/>
    <lineage>
        <taxon>Bacteria</taxon>
        <taxon>Bacillati</taxon>
        <taxon>Bacillota</taxon>
        <taxon>Bacilli</taxon>
        <taxon>Bacillales</taxon>
        <taxon>Caryophanaceae</taxon>
        <taxon>Planomicrobium</taxon>
    </lineage>
</organism>
<evidence type="ECO:0000313" key="15">
    <source>
        <dbReference type="Proteomes" id="UP001241988"/>
    </source>
</evidence>
<comment type="caution">
    <text evidence="14">The sequence shown here is derived from an EMBL/GenBank/DDBJ whole genome shotgun (WGS) entry which is preliminary data.</text>
</comment>
<evidence type="ECO:0000256" key="13">
    <source>
        <dbReference type="RuleBase" id="RU003785"/>
    </source>
</evidence>
<feature type="binding site" evidence="10">
    <location>
        <begin position="11"/>
        <end position="16"/>
    </location>
    <ligand>
        <name>substrate</name>
    </ligand>
</feature>
<sequence length="319" mass="36471">MIDVVAIVGPTASGKTALSIELAKRLNGEIINGDSMQIYRDMTIGTAKILPEEMAGIPHHLLDIKEPDESFSVAEYQTLVREKIADIRARGKMPIIVGGSGLYVQAVLFDYRFSVEPVDQSLRDSLHQELEEFGPARMHQKLMKLDPQSDIHPNNTRRVVRAVEILMSSDQEKGDRELALSPMYNEAIIGLDIPRDVLYERINQRVDTMVERGLVEEVQALRQRGIREVQSIQAIGYKEIYAYLDGQGSFEEAVVKLKQNSRKYAKRQFTYFKNKLPIFWIDARLDLEKNLEEITAFMQETDRNCRIDKLTANQTQVEK</sequence>
<comment type="catalytic activity">
    <reaction evidence="9 10 11">
        <text>adenosine(37) in tRNA + dimethylallyl diphosphate = N(6)-dimethylallyladenosine(37) in tRNA + diphosphate</text>
        <dbReference type="Rhea" id="RHEA:26482"/>
        <dbReference type="Rhea" id="RHEA-COMP:10162"/>
        <dbReference type="Rhea" id="RHEA-COMP:10375"/>
        <dbReference type="ChEBI" id="CHEBI:33019"/>
        <dbReference type="ChEBI" id="CHEBI:57623"/>
        <dbReference type="ChEBI" id="CHEBI:74411"/>
        <dbReference type="ChEBI" id="CHEBI:74415"/>
        <dbReference type="EC" id="2.5.1.75"/>
    </reaction>
</comment>
<dbReference type="InterPro" id="IPR039657">
    <property type="entry name" value="Dimethylallyltransferase"/>
</dbReference>
<evidence type="ECO:0000256" key="1">
    <source>
        <dbReference type="ARBA" id="ARBA00001946"/>
    </source>
</evidence>
<name>A0ABU0GS06_9BACL</name>
<evidence type="ECO:0000256" key="10">
    <source>
        <dbReference type="HAMAP-Rule" id="MF_00185"/>
    </source>
</evidence>
<dbReference type="EC" id="2.5.1.75" evidence="10"/>
<feature type="site" description="Interaction with substrate tRNA" evidence="10">
    <location>
        <position position="100"/>
    </location>
</feature>
<dbReference type="Pfam" id="PF01715">
    <property type="entry name" value="IPPT"/>
    <property type="match status" value="1"/>
</dbReference>
<evidence type="ECO:0000256" key="11">
    <source>
        <dbReference type="RuleBase" id="RU003783"/>
    </source>
</evidence>
<evidence type="ECO:0000256" key="3">
    <source>
        <dbReference type="ARBA" id="ARBA00005842"/>
    </source>
</evidence>
<comment type="caution">
    <text evidence="10">Lacks conserved residue(s) required for the propagation of feature annotation.</text>
</comment>
<feature type="binding site" evidence="10">
    <location>
        <begin position="9"/>
        <end position="16"/>
    </location>
    <ligand>
        <name>ATP</name>
        <dbReference type="ChEBI" id="CHEBI:30616"/>
    </ligand>
</feature>
<evidence type="ECO:0000256" key="4">
    <source>
        <dbReference type="ARBA" id="ARBA00022679"/>
    </source>
</evidence>
<comment type="subunit">
    <text evidence="10">Monomer.</text>
</comment>
<dbReference type="PANTHER" id="PTHR11088">
    <property type="entry name" value="TRNA DIMETHYLALLYLTRANSFERASE"/>
    <property type="match status" value="1"/>
</dbReference>
<evidence type="ECO:0000256" key="6">
    <source>
        <dbReference type="ARBA" id="ARBA00022741"/>
    </source>
</evidence>
<evidence type="ECO:0000256" key="7">
    <source>
        <dbReference type="ARBA" id="ARBA00022840"/>
    </source>
</evidence>
<proteinExistence type="inferred from homology"/>
<gene>
    <name evidence="10" type="primary">miaA</name>
    <name evidence="14" type="ORF">QOZ98_000559</name>
</gene>
<dbReference type="SUPFAM" id="SSF52540">
    <property type="entry name" value="P-loop containing nucleoside triphosphate hydrolases"/>
    <property type="match status" value="2"/>
</dbReference>
<comment type="similarity">
    <text evidence="3 10 13">Belongs to the IPP transferase family.</text>
</comment>
<dbReference type="InterPro" id="IPR027417">
    <property type="entry name" value="P-loop_NTPase"/>
</dbReference>
<evidence type="ECO:0000256" key="12">
    <source>
        <dbReference type="RuleBase" id="RU003784"/>
    </source>
</evidence>
<evidence type="ECO:0000256" key="9">
    <source>
        <dbReference type="ARBA" id="ARBA00049563"/>
    </source>
</evidence>
<dbReference type="HAMAP" id="MF_00185">
    <property type="entry name" value="IPP_trans"/>
    <property type="match status" value="1"/>
</dbReference>
<dbReference type="InterPro" id="IPR018022">
    <property type="entry name" value="IPT"/>
</dbReference>
<dbReference type="EMBL" id="JAUSWB010000001">
    <property type="protein sequence ID" value="MDQ0427734.1"/>
    <property type="molecule type" value="Genomic_DNA"/>
</dbReference>
<protein>
    <recommendedName>
        <fullName evidence="10">tRNA dimethylallyltransferase</fullName>
        <ecNumber evidence="10">2.5.1.75</ecNumber>
    </recommendedName>
    <alternativeName>
        <fullName evidence="10">Dimethylallyl diphosphate:tRNA dimethylallyltransferase</fullName>
        <shortName evidence="10">DMAPP:tRNA dimethylallyltransferase</shortName>
        <shortName evidence="10">DMATase</shortName>
    </alternativeName>
    <alternativeName>
        <fullName evidence="10">Isopentenyl-diphosphate:tRNA isopentenyltransferase</fullName>
        <shortName evidence="10">IPP transferase</shortName>
        <shortName evidence="10">IPPT</shortName>
        <shortName evidence="10">IPTase</shortName>
    </alternativeName>
</protein>
<keyword evidence="5 10" id="KW-0819">tRNA processing</keyword>
<feature type="region of interest" description="Interaction with substrate tRNA" evidence="10">
    <location>
        <begin position="34"/>
        <end position="37"/>
    </location>
</feature>
<keyword evidence="8 10" id="KW-0460">Magnesium</keyword>
<dbReference type="RefSeq" id="WP_308786001.1">
    <property type="nucleotide sequence ID" value="NZ_JAUSWB010000001.1"/>
</dbReference>
<evidence type="ECO:0000256" key="8">
    <source>
        <dbReference type="ARBA" id="ARBA00022842"/>
    </source>
</evidence>
<evidence type="ECO:0000256" key="2">
    <source>
        <dbReference type="ARBA" id="ARBA00003213"/>
    </source>
</evidence>
<comment type="cofactor">
    <cofactor evidence="1 10">
        <name>Mg(2+)</name>
        <dbReference type="ChEBI" id="CHEBI:18420"/>
    </cofactor>
</comment>
<dbReference type="Gene3D" id="1.10.20.140">
    <property type="match status" value="1"/>
</dbReference>
<reference evidence="14 15" key="1">
    <citation type="submission" date="2023-07" db="EMBL/GenBank/DDBJ databases">
        <title>Genomic Encyclopedia of Type Strains, Phase IV (KMG-IV): sequencing the most valuable type-strain genomes for metagenomic binning, comparative biology and taxonomic classification.</title>
        <authorList>
            <person name="Goeker M."/>
        </authorList>
    </citation>
    <scope>NUCLEOTIDE SEQUENCE [LARGE SCALE GENOMIC DNA]</scope>
    <source>
        <strain evidence="14 15">DSM 16419</strain>
    </source>
</reference>
<keyword evidence="4 10" id="KW-0808">Transferase</keyword>
<dbReference type="Gene3D" id="3.40.50.300">
    <property type="entry name" value="P-loop containing nucleotide triphosphate hydrolases"/>
    <property type="match status" value="1"/>
</dbReference>
<dbReference type="NCBIfam" id="TIGR00174">
    <property type="entry name" value="miaA"/>
    <property type="match status" value="1"/>
</dbReference>
<keyword evidence="15" id="KW-1185">Reference proteome</keyword>
<accession>A0ABU0GS06</accession>
<evidence type="ECO:0000256" key="5">
    <source>
        <dbReference type="ARBA" id="ARBA00022694"/>
    </source>
</evidence>
<comment type="function">
    <text evidence="2 10 12">Catalyzes the transfer of a dimethylallyl group onto the adenine at position 37 in tRNAs that read codons beginning with uridine, leading to the formation of N6-(dimethylallyl)adenosine (i(6)A).</text>
</comment>
<keyword evidence="7 10" id="KW-0067">ATP-binding</keyword>